<organism evidence="1 2">
    <name type="scientific">Candidatus Nephthysia bennettiae</name>
    <dbReference type="NCBI Taxonomy" id="3127016"/>
    <lineage>
        <taxon>Bacteria</taxon>
        <taxon>Bacillati</taxon>
        <taxon>Candidatus Dormiibacterota</taxon>
        <taxon>Candidatus Dormibacteria</taxon>
        <taxon>Candidatus Dormibacterales</taxon>
        <taxon>Candidatus Dormibacteraceae</taxon>
        <taxon>Candidatus Nephthysia</taxon>
    </lineage>
</organism>
<reference evidence="1" key="1">
    <citation type="submission" date="2020-10" db="EMBL/GenBank/DDBJ databases">
        <title>Ca. Dormibacterota MAGs.</title>
        <authorList>
            <person name="Montgomery K."/>
        </authorList>
    </citation>
    <scope>NUCLEOTIDE SEQUENCE [LARGE SCALE GENOMIC DNA]</scope>
    <source>
        <strain evidence="1">SC8812_S17_10</strain>
    </source>
</reference>
<proteinExistence type="predicted"/>
<protein>
    <recommendedName>
        <fullName evidence="3">Integrase catalytic domain-containing protein</fullName>
    </recommendedName>
</protein>
<comment type="caution">
    <text evidence="1">The sequence shown here is derived from an EMBL/GenBank/DDBJ whole genome shotgun (WGS) entry which is preliminary data.</text>
</comment>
<dbReference type="Proteomes" id="UP000612893">
    <property type="component" value="Unassembled WGS sequence"/>
</dbReference>
<evidence type="ECO:0008006" key="3">
    <source>
        <dbReference type="Google" id="ProtNLM"/>
    </source>
</evidence>
<sequence length="41" mass="5166">MHRRGPWRPLDQLRVATAEWIEWWNHRRPSSLHRRLTHGRL</sequence>
<dbReference type="RefSeq" id="WP_350341363.1">
    <property type="nucleotide sequence ID" value="NZ_JAEKNR010000087.1"/>
</dbReference>
<evidence type="ECO:0000313" key="2">
    <source>
        <dbReference type="Proteomes" id="UP000612893"/>
    </source>
</evidence>
<dbReference type="AlphaFoldDB" id="A0A934JY40"/>
<name>A0A934JY40_9BACT</name>
<accession>A0A934JY40</accession>
<evidence type="ECO:0000313" key="1">
    <source>
        <dbReference type="EMBL" id="MBJ7597986.1"/>
    </source>
</evidence>
<keyword evidence="2" id="KW-1185">Reference proteome</keyword>
<gene>
    <name evidence="1" type="ORF">JF922_07850</name>
</gene>
<dbReference type="EMBL" id="JAEKNR010000087">
    <property type="protein sequence ID" value="MBJ7597986.1"/>
    <property type="molecule type" value="Genomic_DNA"/>
</dbReference>